<evidence type="ECO:0000256" key="1">
    <source>
        <dbReference type="SAM" id="MobiDB-lite"/>
    </source>
</evidence>
<accession>A0A0C2VYL6</accession>
<protein>
    <submittedName>
        <fullName evidence="2">Uncharacterized protein</fullName>
    </submittedName>
</protein>
<dbReference type="STRING" id="933852.A0A0C2VYL6"/>
<dbReference type="HOGENOM" id="CLU_2062911_0_0_1"/>
<reference evidence="2 3" key="1">
    <citation type="submission" date="2014-04" db="EMBL/GenBank/DDBJ databases">
        <authorList>
            <consortium name="DOE Joint Genome Institute"/>
            <person name="Kuo A."/>
            <person name="Zuccaro A."/>
            <person name="Kohler A."/>
            <person name="Nagy L.G."/>
            <person name="Floudas D."/>
            <person name="Copeland A."/>
            <person name="Barry K.W."/>
            <person name="Cichocki N."/>
            <person name="Veneault-Fourrey C."/>
            <person name="LaButti K."/>
            <person name="Lindquist E.A."/>
            <person name="Lipzen A."/>
            <person name="Lundell T."/>
            <person name="Morin E."/>
            <person name="Murat C."/>
            <person name="Sun H."/>
            <person name="Tunlid A."/>
            <person name="Henrissat B."/>
            <person name="Grigoriev I.V."/>
            <person name="Hibbett D.S."/>
            <person name="Martin F."/>
            <person name="Nordberg H.P."/>
            <person name="Cantor M.N."/>
            <person name="Hua S.X."/>
        </authorList>
    </citation>
    <scope>NUCLEOTIDE SEQUENCE [LARGE SCALE GENOMIC DNA]</scope>
    <source>
        <strain evidence="2 3">MAFF 305830</strain>
    </source>
</reference>
<sequence length="119" mass="13296">MKVVAVEAKKSGRVFQEQDSVSSADLQGLEDASNWNGLLLNARGERGPQWDVTSQMHHVDFGSDEYFNPQLLQDDPPPVIESETKQDTSQQQDVNIVARMECELKVLKDLVGTRLTGRP</sequence>
<feature type="region of interest" description="Disordered" evidence="1">
    <location>
        <begin position="70"/>
        <end position="92"/>
    </location>
</feature>
<reference evidence="3" key="2">
    <citation type="submission" date="2015-01" db="EMBL/GenBank/DDBJ databases">
        <title>Evolutionary Origins and Diversification of the Mycorrhizal Mutualists.</title>
        <authorList>
            <consortium name="DOE Joint Genome Institute"/>
            <consortium name="Mycorrhizal Genomics Consortium"/>
            <person name="Kohler A."/>
            <person name="Kuo A."/>
            <person name="Nagy L.G."/>
            <person name="Floudas D."/>
            <person name="Copeland A."/>
            <person name="Barry K.W."/>
            <person name="Cichocki N."/>
            <person name="Veneault-Fourrey C."/>
            <person name="LaButti K."/>
            <person name="Lindquist E.A."/>
            <person name="Lipzen A."/>
            <person name="Lundell T."/>
            <person name="Morin E."/>
            <person name="Murat C."/>
            <person name="Riley R."/>
            <person name="Ohm R."/>
            <person name="Sun H."/>
            <person name="Tunlid A."/>
            <person name="Henrissat B."/>
            <person name="Grigoriev I.V."/>
            <person name="Hibbett D.S."/>
            <person name="Martin F."/>
        </authorList>
    </citation>
    <scope>NUCLEOTIDE SEQUENCE [LARGE SCALE GENOMIC DNA]</scope>
    <source>
        <strain evidence="3">MAFF 305830</strain>
    </source>
</reference>
<organism evidence="2 3">
    <name type="scientific">Serendipita vermifera MAFF 305830</name>
    <dbReference type="NCBI Taxonomy" id="933852"/>
    <lineage>
        <taxon>Eukaryota</taxon>
        <taxon>Fungi</taxon>
        <taxon>Dikarya</taxon>
        <taxon>Basidiomycota</taxon>
        <taxon>Agaricomycotina</taxon>
        <taxon>Agaricomycetes</taxon>
        <taxon>Sebacinales</taxon>
        <taxon>Serendipitaceae</taxon>
        <taxon>Serendipita</taxon>
    </lineage>
</organism>
<name>A0A0C2VYL6_SERVB</name>
<evidence type="ECO:0000313" key="2">
    <source>
        <dbReference type="EMBL" id="KIM19418.1"/>
    </source>
</evidence>
<gene>
    <name evidence="2" type="ORF">M408DRAFT_31241</name>
</gene>
<evidence type="ECO:0000313" key="3">
    <source>
        <dbReference type="Proteomes" id="UP000054097"/>
    </source>
</evidence>
<dbReference type="Proteomes" id="UP000054097">
    <property type="component" value="Unassembled WGS sequence"/>
</dbReference>
<dbReference type="EMBL" id="KN824725">
    <property type="protein sequence ID" value="KIM19418.1"/>
    <property type="molecule type" value="Genomic_DNA"/>
</dbReference>
<dbReference type="AlphaFoldDB" id="A0A0C2VYL6"/>
<keyword evidence="3" id="KW-1185">Reference proteome</keyword>
<dbReference type="OrthoDB" id="5550090at2759"/>
<proteinExistence type="predicted"/>